<keyword evidence="3" id="KW-1185">Reference proteome</keyword>
<comment type="caution">
    <text evidence="2">The sequence shown here is derived from an EMBL/GenBank/DDBJ whole genome shotgun (WGS) entry which is preliminary data.</text>
</comment>
<name>A0A0D0P2H6_KITGR</name>
<feature type="region of interest" description="Disordered" evidence="1">
    <location>
        <begin position="1"/>
        <end position="23"/>
    </location>
</feature>
<gene>
    <name evidence="2" type="ORF">TR51_18910</name>
</gene>
<evidence type="ECO:0000313" key="2">
    <source>
        <dbReference type="EMBL" id="KIQ65811.1"/>
    </source>
</evidence>
<feature type="region of interest" description="Disordered" evidence="1">
    <location>
        <begin position="59"/>
        <end position="83"/>
    </location>
</feature>
<proteinExistence type="predicted"/>
<evidence type="ECO:0000313" key="3">
    <source>
        <dbReference type="Proteomes" id="UP000032066"/>
    </source>
</evidence>
<protein>
    <submittedName>
        <fullName evidence="2">Uncharacterized protein</fullName>
    </submittedName>
</protein>
<evidence type="ECO:0000256" key="1">
    <source>
        <dbReference type="SAM" id="MobiDB-lite"/>
    </source>
</evidence>
<reference evidence="2 3" key="1">
    <citation type="submission" date="2015-02" db="EMBL/GenBank/DDBJ databases">
        <title>Draft genome sequence of Kitasatospora griseola MF730-N6, a bafilomycin, terpentecin and satosporin producer.</title>
        <authorList>
            <person name="Arens J.C."/>
            <person name="Haltli B."/>
            <person name="Kerr R.G."/>
        </authorList>
    </citation>
    <scope>NUCLEOTIDE SEQUENCE [LARGE SCALE GENOMIC DNA]</scope>
    <source>
        <strain evidence="2 3">MF730-N6</strain>
    </source>
</reference>
<sequence>MRPRPSGCTVTAETPGRAAGAAGRRDVVERGGVRALSLADAAAFRAGLRCSVFSVRSAHQGWRPSRGPARQRFSIQKSTRVAP</sequence>
<dbReference type="EMBL" id="JXZB01000002">
    <property type="protein sequence ID" value="KIQ65811.1"/>
    <property type="molecule type" value="Genomic_DNA"/>
</dbReference>
<dbReference type="PATRIC" id="fig|2064.6.peg.4063"/>
<feature type="compositionally biased region" description="Polar residues" evidence="1">
    <location>
        <begin position="73"/>
        <end position="83"/>
    </location>
</feature>
<dbReference type="AlphaFoldDB" id="A0A0D0P2H6"/>
<organism evidence="2 3">
    <name type="scientific">Kitasatospora griseola</name>
    <name type="common">Streptomyces griseolosporeus</name>
    <dbReference type="NCBI Taxonomy" id="2064"/>
    <lineage>
        <taxon>Bacteria</taxon>
        <taxon>Bacillati</taxon>
        <taxon>Actinomycetota</taxon>
        <taxon>Actinomycetes</taxon>
        <taxon>Kitasatosporales</taxon>
        <taxon>Streptomycetaceae</taxon>
        <taxon>Kitasatospora</taxon>
    </lineage>
</organism>
<accession>A0A0D0P2H6</accession>
<dbReference type="Proteomes" id="UP000032066">
    <property type="component" value="Unassembled WGS sequence"/>
</dbReference>